<organism evidence="2 3">
    <name type="scientific">Vespula pensylvanica</name>
    <name type="common">Western yellow jacket</name>
    <name type="synonym">Wasp</name>
    <dbReference type="NCBI Taxonomy" id="30213"/>
    <lineage>
        <taxon>Eukaryota</taxon>
        <taxon>Metazoa</taxon>
        <taxon>Ecdysozoa</taxon>
        <taxon>Arthropoda</taxon>
        <taxon>Hexapoda</taxon>
        <taxon>Insecta</taxon>
        <taxon>Pterygota</taxon>
        <taxon>Neoptera</taxon>
        <taxon>Endopterygota</taxon>
        <taxon>Hymenoptera</taxon>
        <taxon>Apocrita</taxon>
        <taxon>Aculeata</taxon>
        <taxon>Vespoidea</taxon>
        <taxon>Vespidae</taxon>
        <taxon>Vespinae</taxon>
        <taxon>Vespula</taxon>
    </lineage>
</organism>
<proteinExistence type="predicted"/>
<evidence type="ECO:0000313" key="3">
    <source>
        <dbReference type="Proteomes" id="UP000600918"/>
    </source>
</evidence>
<dbReference type="AlphaFoldDB" id="A0A834P9Z4"/>
<feature type="compositionally biased region" description="Basic and acidic residues" evidence="1">
    <location>
        <begin position="32"/>
        <end position="42"/>
    </location>
</feature>
<dbReference type="EMBL" id="JACSDY010000002">
    <property type="protein sequence ID" value="KAF7434186.1"/>
    <property type="molecule type" value="Genomic_DNA"/>
</dbReference>
<dbReference type="Proteomes" id="UP000600918">
    <property type="component" value="Unassembled WGS sequence"/>
</dbReference>
<protein>
    <submittedName>
        <fullName evidence="2">Uncharacterized protein</fullName>
    </submittedName>
</protein>
<comment type="caution">
    <text evidence="2">The sequence shown here is derived from an EMBL/GenBank/DDBJ whole genome shotgun (WGS) entry which is preliminary data.</text>
</comment>
<name>A0A834P9Z4_VESPE</name>
<feature type="compositionally biased region" description="Basic residues" evidence="1">
    <location>
        <begin position="43"/>
        <end position="52"/>
    </location>
</feature>
<accession>A0A834P9Z4</accession>
<evidence type="ECO:0000256" key="1">
    <source>
        <dbReference type="SAM" id="MobiDB-lite"/>
    </source>
</evidence>
<sequence>MDTIDTVRFEIQRYDTIEDPNKASEFNNNPSEDSHEHIELRYKSRQNHLNKTKKSDPFDSPPAMPPANVKGSKMVAMVDV</sequence>
<evidence type="ECO:0000313" key="2">
    <source>
        <dbReference type="EMBL" id="KAF7434186.1"/>
    </source>
</evidence>
<reference evidence="2" key="1">
    <citation type="journal article" date="2020" name="G3 (Bethesda)">
        <title>High-Quality Assemblies for Three Invasive Social Wasps from the &lt;i&gt;Vespula&lt;/i&gt; Genus.</title>
        <authorList>
            <person name="Harrop T.W.R."/>
            <person name="Guhlin J."/>
            <person name="McLaughlin G.M."/>
            <person name="Permina E."/>
            <person name="Stockwell P."/>
            <person name="Gilligan J."/>
            <person name="Le Lec M.F."/>
            <person name="Gruber M.A.M."/>
            <person name="Quinn O."/>
            <person name="Lovegrove M."/>
            <person name="Duncan E.J."/>
            <person name="Remnant E.J."/>
            <person name="Van Eeckhoven J."/>
            <person name="Graham B."/>
            <person name="Knapp R.A."/>
            <person name="Langford K.W."/>
            <person name="Kronenberg Z."/>
            <person name="Press M.O."/>
            <person name="Eacker S.M."/>
            <person name="Wilson-Rankin E.E."/>
            <person name="Purcell J."/>
            <person name="Lester P.J."/>
            <person name="Dearden P.K."/>
        </authorList>
    </citation>
    <scope>NUCLEOTIDE SEQUENCE</scope>
    <source>
        <strain evidence="2">Volc-1</strain>
    </source>
</reference>
<keyword evidence="3" id="KW-1185">Reference proteome</keyword>
<feature type="region of interest" description="Disordered" evidence="1">
    <location>
        <begin position="19"/>
        <end position="80"/>
    </location>
</feature>
<gene>
    <name evidence="2" type="ORF">H0235_002377</name>
</gene>